<proteinExistence type="predicted"/>
<feature type="transmembrane region" description="Helical" evidence="1">
    <location>
        <begin position="93"/>
        <end position="112"/>
    </location>
</feature>
<evidence type="ECO:0000313" key="2">
    <source>
        <dbReference type="EMBL" id="MEN3156706.1"/>
    </source>
</evidence>
<comment type="caution">
    <text evidence="2">The sequence shown here is derived from an EMBL/GenBank/DDBJ whole genome shotgun (WGS) entry which is preliminary data.</text>
</comment>
<keyword evidence="1" id="KW-1133">Transmembrane helix</keyword>
<feature type="transmembrane region" description="Helical" evidence="1">
    <location>
        <begin position="69"/>
        <end position="87"/>
    </location>
</feature>
<keyword evidence="1" id="KW-0472">Membrane</keyword>
<reference evidence="2 3" key="2">
    <citation type="submission" date="2024-05" db="EMBL/GenBank/DDBJ databases">
        <authorList>
            <person name="Zheng X."/>
        </authorList>
    </citation>
    <scope>NUCLEOTIDE SEQUENCE [LARGE SCALE GENOMIC DNA]</scope>
    <source>
        <strain evidence="2 3">C4-10</strain>
    </source>
</reference>
<keyword evidence="1" id="KW-0812">Transmembrane</keyword>
<sequence length="154" mass="18678">MDTIILWFLLFLGFILFGFIFRKPPIHYWLFTFLLTSYCSTFIGVIVVEKGMLEYPIRLLANYFESSILYEYLLFPIICVYFCQHTYDSTYKIWVIQAIFYNAFFTLVEIILEHYTDLIHYYTWTWLYTFISTFALMVIIRTIVQFVPKKPTYS</sequence>
<evidence type="ECO:0000313" key="3">
    <source>
        <dbReference type="Proteomes" id="UP001418804"/>
    </source>
</evidence>
<organism evidence="2 3">
    <name type="scientific">Priestia aryabhattai</name>
    <name type="common">Bacillus aryabhattai</name>
    <dbReference type="NCBI Taxonomy" id="412384"/>
    <lineage>
        <taxon>Bacteria</taxon>
        <taxon>Bacillati</taxon>
        <taxon>Bacillota</taxon>
        <taxon>Bacilli</taxon>
        <taxon>Bacillales</taxon>
        <taxon>Bacillaceae</taxon>
        <taxon>Priestia</taxon>
    </lineage>
</organism>
<dbReference type="AlphaFoldDB" id="A0ABD5L3G0"/>
<dbReference type="RefSeq" id="WP_345936501.1">
    <property type="nucleotide sequence ID" value="NZ_JBDIVD010000006.1"/>
</dbReference>
<dbReference type="NCBIfam" id="NF041644">
    <property type="entry name" value="CBO0543_fam"/>
    <property type="match status" value="1"/>
</dbReference>
<feature type="transmembrane region" description="Helical" evidence="1">
    <location>
        <begin position="124"/>
        <end position="144"/>
    </location>
</feature>
<name>A0ABD5L3G0_PRIAR</name>
<dbReference type="InterPro" id="IPR048147">
    <property type="entry name" value="CBO0543-like"/>
</dbReference>
<evidence type="ECO:0000256" key="1">
    <source>
        <dbReference type="SAM" id="Phobius"/>
    </source>
</evidence>
<gene>
    <name evidence="2" type="ORF">ABDD91_28190</name>
</gene>
<reference evidence="2 3" key="1">
    <citation type="submission" date="2024-05" db="EMBL/GenBank/DDBJ databases">
        <title>The mechanism of isolation and screening of efficient mineral weathering bacteria priestia aryabhattai c4-10 with weathered biotite.</title>
        <authorList>
            <person name="Yang S."/>
        </authorList>
    </citation>
    <scope>NUCLEOTIDE SEQUENCE [LARGE SCALE GENOMIC DNA]</scope>
    <source>
        <strain evidence="2 3">C4-10</strain>
    </source>
</reference>
<dbReference type="Proteomes" id="UP001418804">
    <property type="component" value="Unassembled WGS sequence"/>
</dbReference>
<accession>A0ABD5L3G0</accession>
<protein>
    <submittedName>
        <fullName evidence="2">CBO0543 family protein</fullName>
    </submittedName>
</protein>
<feature type="transmembrane region" description="Helical" evidence="1">
    <location>
        <begin position="5"/>
        <end position="22"/>
    </location>
</feature>
<feature type="transmembrane region" description="Helical" evidence="1">
    <location>
        <begin position="28"/>
        <end position="48"/>
    </location>
</feature>
<dbReference type="EMBL" id="JBDIVD010000006">
    <property type="protein sequence ID" value="MEN3156706.1"/>
    <property type="molecule type" value="Genomic_DNA"/>
</dbReference>